<evidence type="ECO:0000313" key="3">
    <source>
        <dbReference type="Proteomes" id="UP000015502"/>
    </source>
</evidence>
<name>H3ZQV0_THELN</name>
<sequence length="196" mass="22576">MRLNLPSFLRRRGLPKELLESKEAKIMHISDTPDNIYPFILNLIEKSRPEYIIHTGDLVDNIKLERKPELKERYAERVKELLDILENSGAEVYIVPGNEDSEEVLKKLVRKARIVKPGEVVKVDEVKLALAHDPSQLNPPKDVDFILYGHNFRNIKHGLNGLLNVNFILLGSKKVVRVKYPDGTNFERGYKLMRGL</sequence>
<dbReference type="AlphaFoldDB" id="H3ZQV0"/>
<dbReference type="Proteomes" id="UP000015502">
    <property type="component" value="Chromosome"/>
</dbReference>
<dbReference type="SUPFAM" id="SSF56300">
    <property type="entry name" value="Metallo-dependent phosphatases"/>
    <property type="match status" value="1"/>
</dbReference>
<dbReference type="OrthoDB" id="85908at2157"/>
<protein>
    <submittedName>
        <fullName evidence="2">Metallophosphoesterase</fullName>
    </submittedName>
</protein>
<dbReference type="STRING" id="523849.OCC_09646"/>
<dbReference type="PaxDb" id="523849-OCC_09646"/>
<organism evidence="2 3">
    <name type="scientific">Thermococcus litoralis (strain ATCC 51850 / DSM 5473 / JCM 8560 / NS-C)</name>
    <dbReference type="NCBI Taxonomy" id="523849"/>
    <lineage>
        <taxon>Archaea</taxon>
        <taxon>Methanobacteriati</taxon>
        <taxon>Methanobacteriota</taxon>
        <taxon>Thermococci</taxon>
        <taxon>Thermococcales</taxon>
        <taxon>Thermococcaceae</taxon>
        <taxon>Thermococcus</taxon>
    </lineage>
</organism>
<dbReference type="EMBL" id="CP006670">
    <property type="protein sequence ID" value="EHR77676.1"/>
    <property type="molecule type" value="Genomic_DNA"/>
</dbReference>
<accession>H3ZQV0</accession>
<dbReference type="HOGENOM" id="CLU_1387638_0_0_2"/>
<evidence type="ECO:0000313" key="2">
    <source>
        <dbReference type="EMBL" id="EHR77676.1"/>
    </source>
</evidence>
<dbReference type="InterPro" id="IPR029052">
    <property type="entry name" value="Metallo-depent_PP-like"/>
</dbReference>
<evidence type="ECO:0000259" key="1">
    <source>
        <dbReference type="Pfam" id="PF00149"/>
    </source>
</evidence>
<dbReference type="InterPro" id="IPR004843">
    <property type="entry name" value="Calcineurin-like_PHP"/>
</dbReference>
<dbReference type="Gene3D" id="3.60.21.10">
    <property type="match status" value="1"/>
</dbReference>
<proteinExistence type="predicted"/>
<gene>
    <name evidence="2" type="ORF">OCC_09646</name>
</gene>
<dbReference type="Pfam" id="PF00149">
    <property type="entry name" value="Metallophos"/>
    <property type="match status" value="1"/>
</dbReference>
<reference evidence="2 3" key="1">
    <citation type="journal article" date="2012" name="J. Bacteriol.">
        <title>Genome sequence of the model hyperthermophilic archaeon Thermococcus litoralis NS-C.</title>
        <authorList>
            <person name="Gardner A.F."/>
            <person name="Kumar S."/>
            <person name="Perler F.B."/>
        </authorList>
    </citation>
    <scope>NUCLEOTIDE SEQUENCE [LARGE SCALE GENOMIC DNA]</scope>
    <source>
        <strain evidence="3">ATCC 51850 / DSM 5473 / JCM 8560 / NS-C</strain>
    </source>
</reference>
<dbReference type="KEGG" id="tlt:OCC_09646"/>
<feature type="domain" description="Calcineurin-like phosphoesterase" evidence="1">
    <location>
        <begin position="25"/>
        <end position="107"/>
    </location>
</feature>
<dbReference type="GO" id="GO:0016787">
    <property type="term" value="F:hydrolase activity"/>
    <property type="evidence" value="ECO:0007669"/>
    <property type="project" value="InterPro"/>
</dbReference>
<dbReference type="GeneID" id="16549074"/>
<dbReference type="RefSeq" id="WP_004069839.1">
    <property type="nucleotide sequence ID" value="NC_022084.1"/>
</dbReference>
<keyword evidence="3" id="KW-1185">Reference proteome</keyword>